<evidence type="ECO:0000313" key="3">
    <source>
        <dbReference type="EMBL" id="NOU67056.1"/>
    </source>
</evidence>
<dbReference type="InterPro" id="IPR000421">
    <property type="entry name" value="FA58C"/>
</dbReference>
<dbReference type="Pfam" id="PF07940">
    <property type="entry name" value="Hepar_II_III_C"/>
    <property type="match status" value="1"/>
</dbReference>
<dbReference type="Proteomes" id="UP000653578">
    <property type="component" value="Unassembled WGS sequence"/>
</dbReference>
<dbReference type="Gene3D" id="3.30.457.10">
    <property type="entry name" value="Copper amine oxidase-like, N-terminal domain"/>
    <property type="match status" value="1"/>
</dbReference>
<dbReference type="Gene3D" id="2.60.120.260">
    <property type="entry name" value="Galactose-binding domain-like"/>
    <property type="match status" value="1"/>
</dbReference>
<feature type="domain" description="F5/8 type C" evidence="2">
    <location>
        <begin position="1095"/>
        <end position="1234"/>
    </location>
</feature>
<proteinExistence type="predicted"/>
<dbReference type="InterPro" id="IPR013783">
    <property type="entry name" value="Ig-like_fold"/>
</dbReference>
<dbReference type="InterPro" id="IPR012854">
    <property type="entry name" value="Cu_amine_oxidase-like_N"/>
</dbReference>
<dbReference type="Gene3D" id="2.60.40.2750">
    <property type="match status" value="1"/>
</dbReference>
<dbReference type="InterPro" id="IPR008929">
    <property type="entry name" value="Chondroitin_lyas"/>
</dbReference>
<protein>
    <recommendedName>
        <fullName evidence="2">F5/8 type C domain-containing protein</fullName>
    </recommendedName>
</protein>
<comment type="caution">
    <text evidence="3">The sequence shown here is derived from an EMBL/GenBank/DDBJ whole genome shotgun (WGS) entry which is preliminary data.</text>
</comment>
<evidence type="ECO:0000256" key="1">
    <source>
        <dbReference type="ARBA" id="ARBA00004196"/>
    </source>
</evidence>
<dbReference type="EMBL" id="WHNY01000067">
    <property type="protein sequence ID" value="NOU67056.1"/>
    <property type="molecule type" value="Genomic_DNA"/>
</dbReference>
<dbReference type="SUPFAM" id="SSF49464">
    <property type="entry name" value="Carboxypeptidase regulatory domain-like"/>
    <property type="match status" value="1"/>
</dbReference>
<dbReference type="SUPFAM" id="SSF55383">
    <property type="entry name" value="Copper amine oxidase, domain N"/>
    <property type="match status" value="1"/>
</dbReference>
<dbReference type="InterPro" id="IPR036582">
    <property type="entry name" value="Mao_N_sf"/>
</dbReference>
<dbReference type="InterPro" id="IPR008969">
    <property type="entry name" value="CarboxyPept-like_regulatory"/>
</dbReference>
<comment type="subcellular location">
    <subcellularLocation>
        <location evidence="1">Cell envelope</location>
    </subcellularLocation>
</comment>
<dbReference type="InterPro" id="IPR008979">
    <property type="entry name" value="Galactose-bd-like_sf"/>
</dbReference>
<dbReference type="SUPFAM" id="SSF49785">
    <property type="entry name" value="Galactose-binding domain-like"/>
    <property type="match status" value="1"/>
</dbReference>
<name>A0ABX1XFY6_9BACL</name>
<dbReference type="Gene3D" id="2.60.40.10">
    <property type="entry name" value="Immunoglobulins"/>
    <property type="match status" value="2"/>
</dbReference>
<dbReference type="RefSeq" id="WP_171633763.1">
    <property type="nucleotide sequence ID" value="NZ_WHNY01000067.1"/>
</dbReference>
<dbReference type="PROSITE" id="PS50022">
    <property type="entry name" value="FA58C_3"/>
    <property type="match status" value="1"/>
</dbReference>
<reference evidence="3 4" key="1">
    <citation type="submission" date="2019-10" db="EMBL/GenBank/DDBJ databases">
        <title>Description of Paenibacillus humi sp. nov.</title>
        <authorList>
            <person name="Carlier A."/>
            <person name="Qi S."/>
        </authorList>
    </citation>
    <scope>NUCLEOTIDE SEQUENCE [LARGE SCALE GENOMIC DNA]</scope>
    <source>
        <strain evidence="3 4">LMG 31461</strain>
    </source>
</reference>
<keyword evidence="4" id="KW-1185">Reference proteome</keyword>
<dbReference type="InterPro" id="IPR012480">
    <property type="entry name" value="Hepar_II_III_C"/>
</dbReference>
<dbReference type="Pfam" id="PF18675">
    <property type="entry name" value="HepII_C"/>
    <property type="match status" value="1"/>
</dbReference>
<dbReference type="InterPro" id="IPR040925">
    <property type="entry name" value="HepII_C"/>
</dbReference>
<accession>A0ABX1XFY6</accession>
<dbReference type="Gene3D" id="1.50.10.100">
    <property type="entry name" value="Chondroitin AC/alginate lyase"/>
    <property type="match status" value="1"/>
</dbReference>
<gene>
    <name evidence="3" type="ORF">GC096_23725</name>
</gene>
<dbReference type="Pfam" id="PF07833">
    <property type="entry name" value="Cu_amine_oxidN1"/>
    <property type="match status" value="1"/>
</dbReference>
<evidence type="ECO:0000259" key="2">
    <source>
        <dbReference type="PROSITE" id="PS50022"/>
    </source>
</evidence>
<evidence type="ECO:0000313" key="4">
    <source>
        <dbReference type="Proteomes" id="UP000653578"/>
    </source>
</evidence>
<organism evidence="3 4">
    <name type="scientific">Paenibacillus plantarum</name>
    <dbReference type="NCBI Taxonomy" id="2654975"/>
    <lineage>
        <taxon>Bacteria</taxon>
        <taxon>Bacillati</taxon>
        <taxon>Bacillota</taxon>
        <taxon>Bacilli</taxon>
        <taxon>Bacillales</taxon>
        <taxon>Paenibacillaceae</taxon>
        <taxon>Paenibacillus</taxon>
    </lineage>
</organism>
<sequence>MIGLLTGMNRKWIAMMLFLTMVGGGLFGLAPQKVHAAVSTIIVQLKDSNGNPLEGATVDFYDAGWKPFGTTDAGGMASKSLPDQSYTFHVTYEGTGLDKVQHTGTDPVVSFQTVSARVLLKNSQNNPLNGGIVSYYADGWRALGTTANGEASKQLLPGSYTFAMNYGGTTTQKIGDLAANPAVLFQVQTPGIVAPKQSAQYDPIPLPPNDRPRVLVNKETLPALKARVAQPAFTNVWASINTKAQTQVNGSFPPRTGSATTNIDKNTVEVMKANAIRYLIYGDEVAGQKAVQIAVNMANSVQWNPDRNNSTMVFNVGREVGSLIFLESVVYDWCYALMNDGQKSAIRQALGTWVRNGLEYPYPIKENDKVILAGHVNGDVHHQFKLAMAIAVYDTNPEYYNDIADFILNVSMPGFNVLLDAEMMFEGPAYGDNRLKYIMMGNQLWKAMGVEPLTEKVGLALDRQVYTRRSDGFIMTEGDDFNTDYQTSWNRFIQGNITNMLAGSIYNNPRAQNEFLKQKTYEDDLYYLLFFNPNAPSQSVYDTPLSRYFPAPYGSMVARTGWDEDQDSKAVVAVMNIGERLQTNHQHFDAGAFSLYYKGDLAIDSGIYQGKNPVTGVEMGYGSEHDLLYHKQSIAHNVVQINDPNALEKGTFSPSNQLYNTQIPRTVEQWNTDRNYQRGKMISHSIGDDEMYPDYSYIKGELSLAYGKSRAENYTRSMAFLNFKDDNHPAAMIVYDNINTPNASAEKRWLLHTFSEPLVEGGRYTNEMTERSYNGKLVTNTLLPKSSDLKVEKIGGPGREFEVDGVNKPIMSTNPSDMATIDAGNWRIELSNKAPANQTQFLNVMQVMDAVYGPAPQDVYYSETDDYAGARIQDRVVFFAKGFDLIDQEATITFDGVANQTYKILVTDLEDGYWTAVTEGGTAAVKYKAVEEGNSIYFEGKPGTYILRKADASMLPLAGKVPSELVERKIRVRIDSQGQELDVQPTLNNNLVMVPMKGVFEALGMAVDWNADTQTATATKGNLTIKLVTGSNIAKVNGVNKTMDAPATGVNNQMLIPHTFIPQSMRYKATWDVEKQVLEFATLPPLVPLQWQAKVLDPVVPIPIANLKEMKYRSFRSTISPQNVWKMFDNEQSNASRWSGDIGSQLIFNFGETIQLERLDVAMHNYGKLRSNKLMFSVSEDGETWTHVYGGITAPNANGFLPFNFPSLNCKYVRVAVFGSPDATSDPEYVSISELKFFVKK</sequence>
<dbReference type="Gene3D" id="2.70.98.70">
    <property type="match status" value="1"/>
</dbReference>